<dbReference type="GO" id="GO:0006303">
    <property type="term" value="P:double-strand break repair via nonhomologous end joining"/>
    <property type="evidence" value="ECO:0007669"/>
    <property type="project" value="TreeGrafter"/>
</dbReference>
<dbReference type="GO" id="GO:0003697">
    <property type="term" value="F:single-stranded DNA binding"/>
    <property type="evidence" value="ECO:0007669"/>
    <property type="project" value="TreeGrafter"/>
</dbReference>
<dbReference type="AlphaFoldDB" id="A0A8X6RE88"/>
<organism evidence="1 2">
    <name type="scientific">Trichonephila clavipes</name>
    <name type="common">Golden silk orbweaver</name>
    <name type="synonym">Nephila clavipes</name>
    <dbReference type="NCBI Taxonomy" id="2585209"/>
    <lineage>
        <taxon>Eukaryota</taxon>
        <taxon>Metazoa</taxon>
        <taxon>Ecdysozoa</taxon>
        <taxon>Arthropoda</taxon>
        <taxon>Chelicerata</taxon>
        <taxon>Arachnida</taxon>
        <taxon>Araneae</taxon>
        <taxon>Araneomorphae</taxon>
        <taxon>Entelegynae</taxon>
        <taxon>Araneoidea</taxon>
        <taxon>Nephilidae</taxon>
        <taxon>Trichonephila</taxon>
    </lineage>
</organism>
<evidence type="ECO:0000313" key="2">
    <source>
        <dbReference type="Proteomes" id="UP000887159"/>
    </source>
</evidence>
<dbReference type="GO" id="GO:0031297">
    <property type="term" value="P:replication fork processing"/>
    <property type="evidence" value="ECO:0007669"/>
    <property type="project" value="TreeGrafter"/>
</dbReference>
<dbReference type="InterPro" id="IPR052709">
    <property type="entry name" value="Transposase-MT_Hybrid"/>
</dbReference>
<proteinExistence type="predicted"/>
<dbReference type="GO" id="GO:0044547">
    <property type="term" value="F:DNA topoisomerase binding"/>
    <property type="evidence" value="ECO:0007669"/>
    <property type="project" value="TreeGrafter"/>
</dbReference>
<name>A0A8X6RE88_TRICX</name>
<dbReference type="GO" id="GO:0000793">
    <property type="term" value="C:condensed chromosome"/>
    <property type="evidence" value="ECO:0007669"/>
    <property type="project" value="TreeGrafter"/>
</dbReference>
<dbReference type="GO" id="GO:0000014">
    <property type="term" value="F:single-stranded DNA endodeoxyribonuclease activity"/>
    <property type="evidence" value="ECO:0007669"/>
    <property type="project" value="TreeGrafter"/>
</dbReference>
<reference evidence="1" key="1">
    <citation type="submission" date="2020-08" db="EMBL/GenBank/DDBJ databases">
        <title>Multicomponent nature underlies the extraordinary mechanical properties of spider dragline silk.</title>
        <authorList>
            <person name="Kono N."/>
            <person name="Nakamura H."/>
            <person name="Mori M."/>
            <person name="Yoshida Y."/>
            <person name="Ohtoshi R."/>
            <person name="Malay A.D."/>
            <person name="Moran D.A.P."/>
            <person name="Tomita M."/>
            <person name="Numata K."/>
            <person name="Arakawa K."/>
        </authorList>
    </citation>
    <scope>NUCLEOTIDE SEQUENCE</scope>
</reference>
<dbReference type="PANTHER" id="PTHR46060">
    <property type="entry name" value="MARINER MOS1 TRANSPOSASE-LIKE PROTEIN"/>
    <property type="match status" value="1"/>
</dbReference>
<dbReference type="GO" id="GO:0005634">
    <property type="term" value="C:nucleus"/>
    <property type="evidence" value="ECO:0007669"/>
    <property type="project" value="TreeGrafter"/>
</dbReference>
<sequence length="117" mass="13200">MTCLPWLDTLTTGLPQPLRQVAEIANGVYGVDTLTANCVQFWIRQFSSGIFYVKDSPRTGRPVVDNVEKITEIIEIDRHVSSRSITQELKIDHKTVLSHLRKVGFKKKLHVCGGHTN</sequence>
<dbReference type="GO" id="GO:0003690">
    <property type="term" value="F:double-stranded DNA binding"/>
    <property type="evidence" value="ECO:0007669"/>
    <property type="project" value="TreeGrafter"/>
</dbReference>
<keyword evidence="2" id="KW-1185">Reference proteome</keyword>
<gene>
    <name evidence="1" type="primary">EAI_04805</name>
    <name evidence="1" type="ORF">TNCV_1587881</name>
</gene>
<dbReference type="Proteomes" id="UP000887159">
    <property type="component" value="Unassembled WGS sequence"/>
</dbReference>
<dbReference type="PANTHER" id="PTHR46060:SF2">
    <property type="entry name" value="HISTONE-LYSINE N-METHYLTRANSFERASE SETMAR"/>
    <property type="match status" value="1"/>
</dbReference>
<dbReference type="GO" id="GO:0015074">
    <property type="term" value="P:DNA integration"/>
    <property type="evidence" value="ECO:0007669"/>
    <property type="project" value="TreeGrafter"/>
</dbReference>
<dbReference type="GO" id="GO:0000729">
    <property type="term" value="P:DNA double-strand break processing"/>
    <property type="evidence" value="ECO:0007669"/>
    <property type="project" value="TreeGrafter"/>
</dbReference>
<accession>A0A8X6RE88</accession>
<comment type="caution">
    <text evidence="1">The sequence shown here is derived from an EMBL/GenBank/DDBJ whole genome shotgun (WGS) entry which is preliminary data.</text>
</comment>
<dbReference type="GO" id="GO:0035861">
    <property type="term" value="C:site of double-strand break"/>
    <property type="evidence" value="ECO:0007669"/>
    <property type="project" value="TreeGrafter"/>
</dbReference>
<dbReference type="GO" id="GO:0046975">
    <property type="term" value="F:histone H3K36 methyltransferase activity"/>
    <property type="evidence" value="ECO:0007669"/>
    <property type="project" value="TreeGrafter"/>
</dbReference>
<dbReference type="GO" id="GO:0042800">
    <property type="term" value="F:histone H3K4 methyltransferase activity"/>
    <property type="evidence" value="ECO:0007669"/>
    <property type="project" value="TreeGrafter"/>
</dbReference>
<dbReference type="EMBL" id="BMAU01021175">
    <property type="protein sequence ID" value="GFX93611.1"/>
    <property type="molecule type" value="Genomic_DNA"/>
</dbReference>
<evidence type="ECO:0000313" key="1">
    <source>
        <dbReference type="EMBL" id="GFX93611.1"/>
    </source>
</evidence>
<protein>
    <submittedName>
        <fullName evidence="1">Histone-lysine N-methyltransferase SETMAR</fullName>
    </submittedName>
</protein>
<dbReference type="GO" id="GO:0044774">
    <property type="term" value="P:mitotic DNA integrity checkpoint signaling"/>
    <property type="evidence" value="ECO:0007669"/>
    <property type="project" value="TreeGrafter"/>
</dbReference>